<keyword evidence="2" id="KW-1185">Reference proteome</keyword>
<dbReference type="EMBL" id="BOQP01000021">
    <property type="protein sequence ID" value="GIM74499.1"/>
    <property type="molecule type" value="Genomic_DNA"/>
</dbReference>
<dbReference type="Proteomes" id="UP000680865">
    <property type="component" value="Unassembled WGS sequence"/>
</dbReference>
<dbReference type="AlphaFoldDB" id="A0A919VQ40"/>
<accession>A0A919VQ40</accession>
<dbReference type="RefSeq" id="WP_212998797.1">
    <property type="nucleotide sequence ID" value="NZ_BAAATW010000015.1"/>
</dbReference>
<protein>
    <submittedName>
        <fullName evidence="1">Uncharacterized protein</fullName>
    </submittedName>
</protein>
<organism evidence="1 2">
    <name type="scientific">Winogradskya consettensis</name>
    <dbReference type="NCBI Taxonomy" id="113560"/>
    <lineage>
        <taxon>Bacteria</taxon>
        <taxon>Bacillati</taxon>
        <taxon>Actinomycetota</taxon>
        <taxon>Actinomycetes</taxon>
        <taxon>Micromonosporales</taxon>
        <taxon>Micromonosporaceae</taxon>
        <taxon>Winogradskya</taxon>
    </lineage>
</organism>
<gene>
    <name evidence="1" type="ORF">Aco04nite_40600</name>
</gene>
<evidence type="ECO:0000313" key="2">
    <source>
        <dbReference type="Proteomes" id="UP000680865"/>
    </source>
</evidence>
<evidence type="ECO:0000313" key="1">
    <source>
        <dbReference type="EMBL" id="GIM74499.1"/>
    </source>
</evidence>
<reference evidence="1" key="1">
    <citation type="submission" date="2021-03" db="EMBL/GenBank/DDBJ databases">
        <title>Whole genome shotgun sequence of Actinoplanes consettensis NBRC 14913.</title>
        <authorList>
            <person name="Komaki H."/>
            <person name="Tamura T."/>
        </authorList>
    </citation>
    <scope>NUCLEOTIDE SEQUENCE</scope>
    <source>
        <strain evidence="1">NBRC 14913</strain>
    </source>
</reference>
<name>A0A919VQ40_9ACTN</name>
<proteinExistence type="predicted"/>
<comment type="caution">
    <text evidence="1">The sequence shown here is derived from an EMBL/GenBank/DDBJ whole genome shotgun (WGS) entry which is preliminary data.</text>
</comment>
<sequence length="313" mass="34235">MTDIETRLAELAGLTRGSELLARRAQELDTRLAEQTTELTTLREQHADEVEDIDSMSISRVLAALRGDTESHVAREQAEADAAGYRVAQAQSRLAALHAERQVVAGRLHALSGLPARYAAVLDEKDSYVRGTRGPGAARLMVLAQERGRAEAELRELGEATAAADVALGALTEVRRQLERVSDLQAANNWTGGATLLNKPGWVDAAAWAAVHADRCLAVLHTELADVGLARPLGHAYAVVQPIGVLNGFLENYFTRNSVRRERINHARRSVDKSAGLVAEVRRETTERYGLVRTRWTTIMRERHALLTGTQSS</sequence>